<feature type="transmembrane region" description="Helical" evidence="8">
    <location>
        <begin position="12"/>
        <end position="36"/>
    </location>
</feature>
<dbReference type="InterPro" id="IPR002142">
    <property type="entry name" value="Peptidase_S49"/>
</dbReference>
<comment type="subcellular location">
    <subcellularLocation>
        <location evidence="1">Membrane</location>
    </subcellularLocation>
</comment>
<evidence type="ECO:0000259" key="9">
    <source>
        <dbReference type="Pfam" id="PF01343"/>
    </source>
</evidence>
<keyword evidence="5" id="KW-0720">Serine protease</keyword>
<dbReference type="AlphaFoldDB" id="A0A290QCQ4"/>
<keyword evidence="4" id="KW-0378">Hydrolase</keyword>
<dbReference type="CDD" id="cd07023">
    <property type="entry name" value="S49_Sppa_N_C"/>
    <property type="match status" value="1"/>
</dbReference>
<dbReference type="NCBIfam" id="TIGR00705">
    <property type="entry name" value="SppA_67K"/>
    <property type="match status" value="1"/>
</dbReference>
<protein>
    <submittedName>
        <fullName evidence="10">Signal peptide peptidase SppA</fullName>
    </submittedName>
</protein>
<evidence type="ECO:0000313" key="11">
    <source>
        <dbReference type="Proteomes" id="UP000217265"/>
    </source>
</evidence>
<dbReference type="RefSeq" id="WP_096057861.1">
    <property type="nucleotide sequence ID" value="NZ_CP023344.1"/>
</dbReference>
<dbReference type="PIRSF" id="PIRSF001217">
    <property type="entry name" value="Protease_4_SppA"/>
    <property type="match status" value="1"/>
</dbReference>
<organism evidence="10 11">
    <name type="scientific">Nibricoccus aquaticus</name>
    <dbReference type="NCBI Taxonomy" id="2576891"/>
    <lineage>
        <taxon>Bacteria</taxon>
        <taxon>Pseudomonadati</taxon>
        <taxon>Verrucomicrobiota</taxon>
        <taxon>Opitutia</taxon>
        <taxon>Opitutales</taxon>
        <taxon>Opitutaceae</taxon>
        <taxon>Nibricoccus</taxon>
    </lineage>
</organism>
<dbReference type="Proteomes" id="UP000217265">
    <property type="component" value="Chromosome"/>
</dbReference>
<dbReference type="PANTHER" id="PTHR33209">
    <property type="entry name" value="PROTEASE 4"/>
    <property type="match status" value="1"/>
</dbReference>
<feature type="domain" description="Peptidase S49" evidence="9">
    <location>
        <begin position="392"/>
        <end position="542"/>
    </location>
</feature>
<dbReference type="GO" id="GO:0006465">
    <property type="term" value="P:signal peptide processing"/>
    <property type="evidence" value="ECO:0007669"/>
    <property type="project" value="InterPro"/>
</dbReference>
<gene>
    <name evidence="10" type="primary">sppA</name>
    <name evidence="10" type="ORF">CMV30_18455</name>
</gene>
<dbReference type="InterPro" id="IPR047217">
    <property type="entry name" value="S49_SppA_67K_type_N"/>
</dbReference>
<dbReference type="SUPFAM" id="SSF52096">
    <property type="entry name" value="ClpP/crotonase"/>
    <property type="match status" value="2"/>
</dbReference>
<evidence type="ECO:0000256" key="8">
    <source>
        <dbReference type="SAM" id="Phobius"/>
    </source>
</evidence>
<feature type="active site" description="Proton donor/acceptor" evidence="7">
    <location>
        <position position="201"/>
    </location>
</feature>
<feature type="active site" description="Nucleophile" evidence="7">
    <location>
        <position position="408"/>
    </location>
</feature>
<accession>A0A290QCQ4</accession>
<evidence type="ECO:0000256" key="2">
    <source>
        <dbReference type="ARBA" id="ARBA00008683"/>
    </source>
</evidence>
<keyword evidence="8" id="KW-0812">Transmembrane</keyword>
<dbReference type="NCBIfam" id="TIGR00706">
    <property type="entry name" value="SppA_dom"/>
    <property type="match status" value="1"/>
</dbReference>
<name>A0A290QCQ4_9BACT</name>
<dbReference type="PANTHER" id="PTHR33209:SF1">
    <property type="entry name" value="PEPTIDASE S49 DOMAIN-CONTAINING PROTEIN"/>
    <property type="match status" value="1"/>
</dbReference>
<dbReference type="InterPro" id="IPR004634">
    <property type="entry name" value="Pept_S49_pIV"/>
</dbReference>
<dbReference type="OrthoDB" id="9764363at2"/>
<sequence>MKNFFASMLGTVVGLMICAAGGAILVIGLFVALAAAGSSKPVVAVEKGAYLVLDLAVNITDAPPQVDGAALIAAAMGEQERKVWQLRQLTRALRAAAKDDRIAGALLLGQFEPDGYGTGYAALKEARAALADFKAAKKPVIAYLEYATIREIYFTSIADELVVDPYGMLLLPGLASEPMYLAGAFEKFGVGVQVTRVGKYKSAIEPFIRRDMSPESREQMQKLLDDVWGDLRGDIASARGLTAEKLQSIVDKEGLILPQSAVSSGFATRLSYRDEVIDDLKARTGRKGSKQSFKQISLVDYAATLGDDKPEMAVVEKKNPAGSREGHVAVIYAEGAIVDGDGKHGEVGGAAFARELRKLRQDEDVKAIVLRVNSPGGSATASEHIQRELRLAKQDKPVVVSMGAYAASGGYWISAYSDRIYAEPTTITGSIGVFGVQFDIEKLAGNLGVTFDRVKTGRFADAVTISRPKTPEELAIVQRMVDWIYDEFVRKVSEARNLPRERVQEIAQGRVWSGAEALKLGLVDELGGMDAAIAFAAEKAGLAPGFTVVEFPKKKGFEELIAEALEGIKPASSRASGMLGKVVEQFESELRVMNQFNDPRGIYARLPLEMMVK</sequence>
<reference evidence="10 11" key="1">
    <citation type="submission" date="2017-09" db="EMBL/GenBank/DDBJ databases">
        <title>Complete genome sequence of Verrucomicrobial strain HZ-65, isolated from freshwater.</title>
        <authorList>
            <person name="Choi A."/>
        </authorList>
    </citation>
    <scope>NUCLEOTIDE SEQUENCE [LARGE SCALE GENOMIC DNA]</scope>
    <source>
        <strain evidence="10 11">HZ-65</strain>
    </source>
</reference>
<evidence type="ECO:0000256" key="7">
    <source>
        <dbReference type="PIRSR" id="PIRSR001217-1"/>
    </source>
</evidence>
<keyword evidence="8" id="KW-1133">Transmembrane helix</keyword>
<evidence type="ECO:0000313" key="10">
    <source>
        <dbReference type="EMBL" id="ATC66233.1"/>
    </source>
</evidence>
<proteinExistence type="inferred from homology"/>
<keyword evidence="11" id="KW-1185">Reference proteome</keyword>
<dbReference type="InterPro" id="IPR029045">
    <property type="entry name" value="ClpP/crotonase-like_dom_sf"/>
</dbReference>
<evidence type="ECO:0000256" key="4">
    <source>
        <dbReference type="ARBA" id="ARBA00022801"/>
    </source>
</evidence>
<dbReference type="Gene3D" id="3.90.226.10">
    <property type="entry name" value="2-enoyl-CoA Hydratase, Chain A, domain 1"/>
    <property type="match status" value="3"/>
</dbReference>
<dbReference type="EMBL" id="CP023344">
    <property type="protein sequence ID" value="ATC66233.1"/>
    <property type="molecule type" value="Genomic_DNA"/>
</dbReference>
<evidence type="ECO:0000256" key="3">
    <source>
        <dbReference type="ARBA" id="ARBA00022670"/>
    </source>
</evidence>
<feature type="domain" description="Peptidase S49" evidence="9">
    <location>
        <begin position="133"/>
        <end position="282"/>
    </location>
</feature>
<dbReference type="CDD" id="cd07018">
    <property type="entry name" value="S49_SppA_67K_type"/>
    <property type="match status" value="1"/>
</dbReference>
<evidence type="ECO:0000256" key="1">
    <source>
        <dbReference type="ARBA" id="ARBA00004370"/>
    </source>
</evidence>
<dbReference type="Pfam" id="PF01343">
    <property type="entry name" value="Peptidase_S49"/>
    <property type="match status" value="2"/>
</dbReference>
<keyword evidence="6 8" id="KW-0472">Membrane</keyword>
<evidence type="ECO:0000256" key="5">
    <source>
        <dbReference type="ARBA" id="ARBA00022825"/>
    </source>
</evidence>
<dbReference type="KEGG" id="vbh:CMV30_18455"/>
<keyword evidence="3" id="KW-0645">Protease</keyword>
<evidence type="ECO:0000256" key="6">
    <source>
        <dbReference type="ARBA" id="ARBA00023136"/>
    </source>
</evidence>
<dbReference type="InterPro" id="IPR004635">
    <property type="entry name" value="Pept_S49_SppA"/>
</dbReference>
<comment type="similarity">
    <text evidence="2">Belongs to the peptidase S49 family.</text>
</comment>
<dbReference type="InterPro" id="IPR047272">
    <property type="entry name" value="S49_SppA_C"/>
</dbReference>
<dbReference type="Gene3D" id="6.20.330.10">
    <property type="match status" value="1"/>
</dbReference>
<dbReference type="GO" id="GO:0008236">
    <property type="term" value="F:serine-type peptidase activity"/>
    <property type="evidence" value="ECO:0007669"/>
    <property type="project" value="UniProtKB-KW"/>
</dbReference>
<dbReference type="GO" id="GO:0016020">
    <property type="term" value="C:membrane"/>
    <property type="evidence" value="ECO:0007669"/>
    <property type="project" value="UniProtKB-SubCell"/>
</dbReference>